<dbReference type="RefSeq" id="WP_091849070.1">
    <property type="nucleotide sequence ID" value="NZ_FOHZ01000003.1"/>
</dbReference>
<name>A0A1I0AUE0_9GAMM</name>
<evidence type="ECO:0008006" key="4">
    <source>
        <dbReference type="Google" id="ProtNLM"/>
    </source>
</evidence>
<dbReference type="STRING" id="430453.SAMN04487962_10388"/>
<organism evidence="2 3">
    <name type="scientific">Marinobacter segnicrescens</name>
    <dbReference type="NCBI Taxonomy" id="430453"/>
    <lineage>
        <taxon>Bacteria</taxon>
        <taxon>Pseudomonadati</taxon>
        <taxon>Pseudomonadota</taxon>
        <taxon>Gammaproteobacteria</taxon>
        <taxon>Pseudomonadales</taxon>
        <taxon>Marinobacteraceae</taxon>
        <taxon>Marinobacter</taxon>
    </lineage>
</organism>
<feature type="chain" id="PRO_5011743876" description="DUF4476 domain-containing protein" evidence="1">
    <location>
        <begin position="24"/>
        <end position="270"/>
    </location>
</feature>
<dbReference type="EMBL" id="FOHZ01000003">
    <property type="protein sequence ID" value="SES97174.1"/>
    <property type="molecule type" value="Genomic_DNA"/>
</dbReference>
<dbReference type="OrthoDB" id="6104590at2"/>
<dbReference type="AlphaFoldDB" id="A0A1I0AUE0"/>
<dbReference type="Proteomes" id="UP000198762">
    <property type="component" value="Unassembled WGS sequence"/>
</dbReference>
<proteinExistence type="predicted"/>
<keyword evidence="3" id="KW-1185">Reference proteome</keyword>
<keyword evidence="1" id="KW-0732">Signal</keyword>
<sequence length="270" mass="29754">MIRRFPTCSLLIALALLSLSARALELGDQAEVLTSESGISATLVPTADGSKALLRLNGVDHPLDGVVMLTEVEKRPNDERAYRAEINGKLRSVVVFARSYWAPTDYTAYIPGREEPYALVADEAGGASVDRKALMAEYQQQMEQGVQAELARFDRDEALKRQRQALAAIDKSASTVCGTRVKTRVNWDGLGDEQLNNLSISGYCGQVAAEMEYLCRKDSGFKQKVAEISEVDCGFGDALDLRRNANKLVFQTREEADNQREAINGFLQNL</sequence>
<reference evidence="3" key="1">
    <citation type="submission" date="2016-10" db="EMBL/GenBank/DDBJ databases">
        <authorList>
            <person name="Varghese N."/>
            <person name="Submissions S."/>
        </authorList>
    </citation>
    <scope>NUCLEOTIDE SEQUENCE [LARGE SCALE GENOMIC DNA]</scope>
    <source>
        <strain evidence="3">CGMCC 1.6489</strain>
    </source>
</reference>
<evidence type="ECO:0000256" key="1">
    <source>
        <dbReference type="SAM" id="SignalP"/>
    </source>
</evidence>
<evidence type="ECO:0000313" key="3">
    <source>
        <dbReference type="Proteomes" id="UP000198762"/>
    </source>
</evidence>
<feature type="signal peptide" evidence="1">
    <location>
        <begin position="1"/>
        <end position="23"/>
    </location>
</feature>
<gene>
    <name evidence="2" type="ORF">SAMN04487962_10388</name>
</gene>
<protein>
    <recommendedName>
        <fullName evidence="4">DUF4476 domain-containing protein</fullName>
    </recommendedName>
</protein>
<evidence type="ECO:0000313" key="2">
    <source>
        <dbReference type="EMBL" id="SES97174.1"/>
    </source>
</evidence>
<accession>A0A1I0AUE0</accession>